<dbReference type="Proteomes" id="UP000306813">
    <property type="component" value="Unassembled WGS sequence"/>
</dbReference>
<dbReference type="AlphaFoldDB" id="A0AAX2UJ77"/>
<dbReference type="SMART" id="SM00318">
    <property type="entry name" value="SNc"/>
    <property type="match status" value="1"/>
</dbReference>
<evidence type="ECO:0000259" key="4">
    <source>
        <dbReference type="PROSITE" id="PS50830"/>
    </source>
</evidence>
<feature type="domain" description="TNase-like" evidence="4">
    <location>
        <begin position="63"/>
        <end position="187"/>
    </location>
</feature>
<gene>
    <name evidence="5" type="ORF">FDW42_07395</name>
</gene>
<comment type="caution">
    <text evidence="5">The sequence shown here is derived from an EMBL/GenBank/DDBJ whole genome shotgun (WGS) entry which is preliminary data.</text>
</comment>
<organism evidence="5 6">
    <name type="scientific">Campylobacter helveticus</name>
    <dbReference type="NCBI Taxonomy" id="28898"/>
    <lineage>
        <taxon>Bacteria</taxon>
        <taxon>Pseudomonadati</taxon>
        <taxon>Campylobacterota</taxon>
        <taxon>Epsilonproteobacteria</taxon>
        <taxon>Campylobacterales</taxon>
        <taxon>Campylobacteraceae</taxon>
        <taxon>Campylobacter</taxon>
    </lineage>
</organism>
<dbReference type="RefSeq" id="WP_139026855.1">
    <property type="nucleotide sequence ID" value="NZ_JAPMRF010000038.1"/>
</dbReference>
<keyword evidence="1" id="KW-0540">Nuclease</keyword>
<evidence type="ECO:0000256" key="3">
    <source>
        <dbReference type="ARBA" id="ARBA00022801"/>
    </source>
</evidence>
<keyword evidence="3" id="KW-0378">Hydrolase</keyword>
<reference evidence="5 6" key="1">
    <citation type="submission" date="2019-05" db="EMBL/GenBank/DDBJ databases">
        <title>Draft genomes of eight strains of Campylobacter helveticus isolated from cats and a dog in New Zealand.</title>
        <authorList>
            <person name="Bojanic K."/>
            <person name="Midwinter A.C."/>
            <person name="Biggs P.J."/>
            <person name="Acke E."/>
            <person name="Cornelius A.J."/>
            <person name="Marshall J.C."/>
        </authorList>
    </citation>
    <scope>NUCLEOTIDE SEQUENCE [LARGE SCALE GENOMIC DNA]</scope>
    <source>
        <strain evidence="5 6">ACP123b</strain>
    </source>
</reference>
<sequence length="200" mass="22906">MNLKPINLLKRILKTKKITFSLVIAIVIFVISQSPSLSSSLNHNILSNLNLTHFLPQNTLSYSNTQGRVLRVIDGDTIELLVKQEDIKQSPKIKVRLFGIDAPEKKQAFGKEAKEYLSSLILDKEITLIINDKDKYQRTIGTILLNDKDINKEMVKNGYAWAYESYSTKYLTEQADAQMFKLGLWQDENAIKPSEFRRGK</sequence>
<dbReference type="EMBL" id="VDBS01000055">
    <property type="protein sequence ID" value="TNB56374.1"/>
    <property type="molecule type" value="Genomic_DNA"/>
</dbReference>
<dbReference type="GO" id="GO:0016787">
    <property type="term" value="F:hydrolase activity"/>
    <property type="evidence" value="ECO:0007669"/>
    <property type="project" value="UniProtKB-KW"/>
</dbReference>
<dbReference type="GO" id="GO:0004519">
    <property type="term" value="F:endonuclease activity"/>
    <property type="evidence" value="ECO:0007669"/>
    <property type="project" value="UniProtKB-KW"/>
</dbReference>
<dbReference type="InterPro" id="IPR016071">
    <property type="entry name" value="Staphylococal_nuclease_OB-fold"/>
</dbReference>
<keyword evidence="2" id="KW-0255">Endonuclease</keyword>
<evidence type="ECO:0000313" key="6">
    <source>
        <dbReference type="Proteomes" id="UP000306813"/>
    </source>
</evidence>
<evidence type="ECO:0000256" key="1">
    <source>
        <dbReference type="ARBA" id="ARBA00022722"/>
    </source>
</evidence>
<protein>
    <submittedName>
        <fullName evidence="5">Thermonuclease</fullName>
    </submittedName>
</protein>
<dbReference type="Pfam" id="PF00565">
    <property type="entry name" value="SNase"/>
    <property type="match status" value="1"/>
</dbReference>
<dbReference type="PROSITE" id="PS50830">
    <property type="entry name" value="TNASE_3"/>
    <property type="match status" value="1"/>
</dbReference>
<dbReference type="Gene3D" id="2.40.50.90">
    <property type="match status" value="1"/>
</dbReference>
<evidence type="ECO:0000256" key="2">
    <source>
        <dbReference type="ARBA" id="ARBA00022759"/>
    </source>
</evidence>
<dbReference type="CDD" id="cd00175">
    <property type="entry name" value="SNc"/>
    <property type="match status" value="1"/>
</dbReference>
<dbReference type="PANTHER" id="PTHR12302">
    <property type="entry name" value="EBNA2 BINDING PROTEIN P100"/>
    <property type="match status" value="1"/>
</dbReference>
<name>A0AAX2UJ77_9BACT</name>
<dbReference type="InterPro" id="IPR035437">
    <property type="entry name" value="SNase_OB-fold_sf"/>
</dbReference>
<evidence type="ECO:0000313" key="5">
    <source>
        <dbReference type="EMBL" id="TNB56374.1"/>
    </source>
</evidence>
<accession>A0AAX2UJ77</accession>
<proteinExistence type="predicted"/>
<dbReference type="SUPFAM" id="SSF50199">
    <property type="entry name" value="Staphylococcal nuclease"/>
    <property type="match status" value="1"/>
</dbReference>
<dbReference type="PANTHER" id="PTHR12302:SF3">
    <property type="entry name" value="SERINE_THREONINE-PROTEIN KINASE 31"/>
    <property type="match status" value="1"/>
</dbReference>